<dbReference type="NCBIfam" id="TIGR00616">
    <property type="entry name" value="rect"/>
    <property type="match status" value="1"/>
</dbReference>
<gene>
    <name evidence="2" type="ORF">GCM10010389_07760</name>
</gene>
<dbReference type="Pfam" id="PF03837">
    <property type="entry name" value="RecT"/>
    <property type="match status" value="1"/>
</dbReference>
<evidence type="ECO:0000313" key="3">
    <source>
        <dbReference type="Proteomes" id="UP000623010"/>
    </source>
</evidence>
<dbReference type="InterPro" id="IPR018330">
    <property type="entry name" value="RecT_fam"/>
</dbReference>
<feature type="region of interest" description="Disordered" evidence="1">
    <location>
        <begin position="14"/>
        <end position="39"/>
    </location>
</feature>
<protein>
    <recommendedName>
        <fullName evidence="4">Recombinase RecT</fullName>
    </recommendedName>
</protein>
<proteinExistence type="predicted"/>
<organism evidence="2 3">
    <name type="scientific">Streptomyces echinoruber</name>
    <dbReference type="NCBI Taxonomy" id="68898"/>
    <lineage>
        <taxon>Bacteria</taxon>
        <taxon>Bacillati</taxon>
        <taxon>Actinomycetota</taxon>
        <taxon>Actinomycetes</taxon>
        <taxon>Kitasatosporales</taxon>
        <taxon>Streptomycetaceae</taxon>
        <taxon>Streptomyces</taxon>
    </lineage>
</organism>
<reference evidence="2" key="2">
    <citation type="submission" date="2020-09" db="EMBL/GenBank/DDBJ databases">
        <authorList>
            <person name="Sun Q."/>
            <person name="Ohkuma M."/>
        </authorList>
    </citation>
    <scope>NUCLEOTIDE SEQUENCE</scope>
    <source>
        <strain evidence="2">JCM 5016</strain>
    </source>
</reference>
<dbReference type="InterPro" id="IPR004590">
    <property type="entry name" value="ssDNA_annealing_RecT"/>
</dbReference>
<dbReference type="Proteomes" id="UP000623010">
    <property type="component" value="Unassembled WGS sequence"/>
</dbReference>
<keyword evidence="3" id="KW-1185">Reference proteome</keyword>
<accession>A0A918QVN1</accession>
<sequence>MALATLKDRVKAAASATTAPAGHERADDVEETPVGHDEQAAGDAVGEWLRRYEGDVAAALPKHISAPLFFAALRPVLPKLRGCTPASVLQAVITCARFGLIPDGRQAVIVADDGIATFLATYHGYIDLMYRSGLVKSVVTGMVYEGDEWNYEPTAPAPHDFTHKPKILASKEERGRPLFAYAFAWFDGGVRSAVAVVTLADAEETRDEYSKAYQRAEQSGKRDSLWHTHFDAMWLKTAIRKLFKLAPASAELRALAAVEQAAEDGRPQILAAVDPETAALETDARRAFAAAEASQDTTRTRPLPRKASAGRGRAKPRRRNRDKAKRR</sequence>
<reference evidence="2" key="1">
    <citation type="journal article" date="2014" name="Int. J. Syst. Evol. Microbiol.">
        <title>Complete genome sequence of Corynebacterium casei LMG S-19264T (=DSM 44701T), isolated from a smear-ripened cheese.</title>
        <authorList>
            <consortium name="US DOE Joint Genome Institute (JGI-PGF)"/>
            <person name="Walter F."/>
            <person name="Albersmeier A."/>
            <person name="Kalinowski J."/>
            <person name="Ruckert C."/>
        </authorList>
    </citation>
    <scope>NUCLEOTIDE SEQUENCE</scope>
    <source>
        <strain evidence="2">JCM 5016</strain>
    </source>
</reference>
<dbReference type="AlphaFoldDB" id="A0A918QVN1"/>
<name>A0A918QVN1_9ACTN</name>
<dbReference type="RefSeq" id="WP_190055847.1">
    <property type="nucleotide sequence ID" value="NZ_BMWH01000002.1"/>
</dbReference>
<dbReference type="GO" id="GO:0006259">
    <property type="term" value="P:DNA metabolic process"/>
    <property type="evidence" value="ECO:0007669"/>
    <property type="project" value="InterPro"/>
</dbReference>
<evidence type="ECO:0000313" key="2">
    <source>
        <dbReference type="EMBL" id="GGZ72838.1"/>
    </source>
</evidence>
<dbReference type="EMBL" id="BMWH01000002">
    <property type="protein sequence ID" value="GGZ72838.1"/>
    <property type="molecule type" value="Genomic_DNA"/>
</dbReference>
<dbReference type="GO" id="GO:0003677">
    <property type="term" value="F:DNA binding"/>
    <property type="evidence" value="ECO:0007669"/>
    <property type="project" value="InterPro"/>
</dbReference>
<feature type="region of interest" description="Disordered" evidence="1">
    <location>
        <begin position="287"/>
        <end position="327"/>
    </location>
</feature>
<feature type="compositionally biased region" description="Basic residues" evidence="1">
    <location>
        <begin position="312"/>
        <end position="327"/>
    </location>
</feature>
<comment type="caution">
    <text evidence="2">The sequence shown here is derived from an EMBL/GenBank/DDBJ whole genome shotgun (WGS) entry which is preliminary data.</text>
</comment>
<evidence type="ECO:0000256" key="1">
    <source>
        <dbReference type="SAM" id="MobiDB-lite"/>
    </source>
</evidence>
<evidence type="ECO:0008006" key="4">
    <source>
        <dbReference type="Google" id="ProtNLM"/>
    </source>
</evidence>